<dbReference type="CDD" id="cd02440">
    <property type="entry name" value="AdoMet_MTases"/>
    <property type="match status" value="1"/>
</dbReference>
<evidence type="ECO:0000256" key="3">
    <source>
        <dbReference type="ARBA" id="ARBA00022691"/>
    </source>
</evidence>
<dbReference type="Proteomes" id="UP000249254">
    <property type="component" value="Unassembled WGS sequence"/>
</dbReference>
<evidence type="ECO:0000259" key="4">
    <source>
        <dbReference type="Pfam" id="PF08241"/>
    </source>
</evidence>
<dbReference type="Gene3D" id="3.40.50.150">
    <property type="entry name" value="Vaccinia Virus protein VP39"/>
    <property type="match status" value="1"/>
</dbReference>
<reference evidence="6" key="1">
    <citation type="submission" date="2018-05" db="EMBL/GenBank/DDBJ databases">
        <authorList>
            <person name="Li X."/>
        </authorList>
    </citation>
    <scope>NUCLEOTIDE SEQUENCE [LARGE SCALE GENOMIC DNA]</scope>
    <source>
        <strain evidence="6">LX32</strain>
    </source>
</reference>
<dbReference type="SUPFAM" id="SSF53335">
    <property type="entry name" value="S-adenosyl-L-methionine-dependent methyltransferases"/>
    <property type="match status" value="1"/>
</dbReference>
<dbReference type="PANTHER" id="PTHR43464:SF19">
    <property type="entry name" value="UBIQUINONE BIOSYNTHESIS O-METHYLTRANSFERASE, MITOCHONDRIAL"/>
    <property type="match status" value="1"/>
</dbReference>
<dbReference type="InterPro" id="IPR013216">
    <property type="entry name" value="Methyltransf_11"/>
</dbReference>
<dbReference type="EMBL" id="QFYQ01000001">
    <property type="protein sequence ID" value="RAK56086.1"/>
    <property type="molecule type" value="Genomic_DNA"/>
</dbReference>
<protein>
    <submittedName>
        <fullName evidence="5">Class I SAM-dependent methyltransferase</fullName>
    </submittedName>
</protein>
<evidence type="ECO:0000256" key="1">
    <source>
        <dbReference type="ARBA" id="ARBA00022603"/>
    </source>
</evidence>
<organism evidence="5 6">
    <name type="scientific">Phenylobacterium soli</name>
    <dbReference type="NCBI Taxonomy" id="2170551"/>
    <lineage>
        <taxon>Bacteria</taxon>
        <taxon>Pseudomonadati</taxon>
        <taxon>Pseudomonadota</taxon>
        <taxon>Alphaproteobacteria</taxon>
        <taxon>Caulobacterales</taxon>
        <taxon>Caulobacteraceae</taxon>
        <taxon>Phenylobacterium</taxon>
    </lineage>
</organism>
<keyword evidence="1 5" id="KW-0489">Methyltransferase</keyword>
<feature type="domain" description="Methyltransferase type 11" evidence="4">
    <location>
        <begin position="51"/>
        <end position="150"/>
    </location>
</feature>
<dbReference type="Pfam" id="PF08241">
    <property type="entry name" value="Methyltransf_11"/>
    <property type="match status" value="1"/>
</dbReference>
<sequence>MSELLQAESHFRFGENWKSFLGVLDDERIAEAEAGLRRLFPGDELKNARFLDIGCGSGLSSLAALRLGAKDVISRDIDADSVEATRRLREMTGQTGAWNVDLKSVFEMTPESDGTFDVVYSWGVLHHTGDMWRAVEAASKLVKPGGLFAIALYRKTKMCGFWRIEKRFYSRAPKWIQALMQRAYIAAFYVIQRRAGKNPDALVKDYKSSRGMDFHHDVHDWLGGYPYESARPEEVKQHLPQFELVREFVEPGGRGLLGSGCDEFVLRRI</sequence>
<gene>
    <name evidence="5" type="ORF">DJ017_17005</name>
</gene>
<comment type="caution">
    <text evidence="5">The sequence shown here is derived from an EMBL/GenBank/DDBJ whole genome shotgun (WGS) entry which is preliminary data.</text>
</comment>
<keyword evidence="3" id="KW-0949">S-adenosyl-L-methionine</keyword>
<evidence type="ECO:0000313" key="5">
    <source>
        <dbReference type="EMBL" id="RAK56086.1"/>
    </source>
</evidence>
<keyword evidence="2 5" id="KW-0808">Transferase</keyword>
<dbReference type="AlphaFoldDB" id="A0A328AQR6"/>
<dbReference type="RefSeq" id="WP_111529834.1">
    <property type="nucleotide sequence ID" value="NZ_JBHRSG010000003.1"/>
</dbReference>
<proteinExistence type="predicted"/>
<keyword evidence="6" id="KW-1185">Reference proteome</keyword>
<dbReference type="GO" id="GO:0032259">
    <property type="term" value="P:methylation"/>
    <property type="evidence" value="ECO:0007669"/>
    <property type="project" value="UniProtKB-KW"/>
</dbReference>
<accession>A0A328AQR6</accession>
<dbReference type="OrthoDB" id="649979at2"/>
<evidence type="ECO:0000256" key="2">
    <source>
        <dbReference type="ARBA" id="ARBA00022679"/>
    </source>
</evidence>
<evidence type="ECO:0000313" key="6">
    <source>
        <dbReference type="Proteomes" id="UP000249254"/>
    </source>
</evidence>
<dbReference type="InterPro" id="IPR029063">
    <property type="entry name" value="SAM-dependent_MTases_sf"/>
</dbReference>
<name>A0A328AQR6_9CAUL</name>
<dbReference type="PANTHER" id="PTHR43464">
    <property type="entry name" value="METHYLTRANSFERASE"/>
    <property type="match status" value="1"/>
</dbReference>
<dbReference type="GO" id="GO:0008757">
    <property type="term" value="F:S-adenosylmethionine-dependent methyltransferase activity"/>
    <property type="evidence" value="ECO:0007669"/>
    <property type="project" value="InterPro"/>
</dbReference>